<gene>
    <name evidence="1" type="ORF">A3B86_03970</name>
</gene>
<name>A0A1F8F0N2_9BACT</name>
<sequence length="395" mass="45381">MKLIIFLLIIVIALGFLNFFVYKLGNISGNISANSLDKYATGIVKKCSSASYKPTCYEKEVPMLMDSISMEEAFQVTRIIQDLDKSYQYCHVLGHELSARETAKDPGKWKDIIPRCPSGLCSNGCIHGAFQERFRAESLPGDEIERIKPELKHICEPRENWDPTGLERGTCYHALGHLLMYITDADIYNSSKICEDVALDMNGRNWSPLCYDGVFMQLFQPLEPDDFALIAGKEIKKNELSSFCSKFTGEKRNSCWSEGWPLYRDDIMKPEGLVEFCSGKFVTDINDQRSCYLDLFYVLAAQFQFNIFRMRDFCEGLPNPWKNQCFANFASRMIETDYRNIPTVIKWCSEVLSEDGKDTCFRELIFYSTYNFHAGSPEYSQLCNGLPEPWKKQCL</sequence>
<proteinExistence type="predicted"/>
<dbReference type="AlphaFoldDB" id="A0A1F8F0N2"/>
<accession>A0A1F8F0N2</accession>
<dbReference type="EMBL" id="MGJN01000020">
    <property type="protein sequence ID" value="OGN06248.1"/>
    <property type="molecule type" value="Genomic_DNA"/>
</dbReference>
<evidence type="ECO:0000313" key="2">
    <source>
        <dbReference type="Proteomes" id="UP000176834"/>
    </source>
</evidence>
<reference evidence="1 2" key="1">
    <citation type="journal article" date="2016" name="Nat. Commun.">
        <title>Thousands of microbial genomes shed light on interconnected biogeochemical processes in an aquifer system.</title>
        <authorList>
            <person name="Anantharaman K."/>
            <person name="Brown C.T."/>
            <person name="Hug L.A."/>
            <person name="Sharon I."/>
            <person name="Castelle C.J."/>
            <person name="Probst A.J."/>
            <person name="Thomas B.C."/>
            <person name="Singh A."/>
            <person name="Wilkins M.J."/>
            <person name="Karaoz U."/>
            <person name="Brodie E.L."/>
            <person name="Williams K.H."/>
            <person name="Hubbard S.S."/>
            <person name="Banfield J.F."/>
        </authorList>
    </citation>
    <scope>NUCLEOTIDE SEQUENCE [LARGE SCALE GENOMIC DNA]</scope>
</reference>
<protein>
    <submittedName>
        <fullName evidence="1">Uncharacterized protein</fullName>
    </submittedName>
</protein>
<organism evidence="1 2">
    <name type="scientific">Candidatus Yanofskybacteria bacterium RIFCSPHIGHO2_02_FULL_38_22b</name>
    <dbReference type="NCBI Taxonomy" id="1802673"/>
    <lineage>
        <taxon>Bacteria</taxon>
        <taxon>Candidatus Yanofskyibacteriota</taxon>
    </lineage>
</organism>
<dbReference type="Proteomes" id="UP000176834">
    <property type="component" value="Unassembled WGS sequence"/>
</dbReference>
<evidence type="ECO:0000313" key="1">
    <source>
        <dbReference type="EMBL" id="OGN06248.1"/>
    </source>
</evidence>
<comment type="caution">
    <text evidence="1">The sequence shown here is derived from an EMBL/GenBank/DDBJ whole genome shotgun (WGS) entry which is preliminary data.</text>
</comment>